<evidence type="ECO:0000256" key="8">
    <source>
        <dbReference type="ARBA" id="ARBA00023163"/>
    </source>
</evidence>
<keyword evidence="8" id="KW-0804">Transcription</keyword>
<feature type="domain" description="C2H2-type" evidence="12">
    <location>
        <begin position="1199"/>
        <end position="1226"/>
    </location>
</feature>
<dbReference type="FunFam" id="3.30.160.60:FF:000325">
    <property type="entry name" value="ZFP90 zinc finger protein"/>
    <property type="match status" value="1"/>
</dbReference>
<feature type="domain" description="C2H2-type" evidence="12">
    <location>
        <begin position="1171"/>
        <end position="1198"/>
    </location>
</feature>
<evidence type="ECO:0000256" key="3">
    <source>
        <dbReference type="ARBA" id="ARBA00022737"/>
    </source>
</evidence>
<feature type="domain" description="C2H2-type" evidence="12">
    <location>
        <begin position="1143"/>
        <end position="1170"/>
    </location>
</feature>
<feature type="domain" description="C2H2-type" evidence="12">
    <location>
        <begin position="885"/>
        <end position="908"/>
    </location>
</feature>
<dbReference type="Pfam" id="PF13894">
    <property type="entry name" value="zf-C2H2_4"/>
    <property type="match status" value="1"/>
</dbReference>
<keyword evidence="4 10" id="KW-0863">Zinc-finger</keyword>
<dbReference type="PROSITE" id="PS50157">
    <property type="entry name" value="ZINC_FINGER_C2H2_2"/>
    <property type="match status" value="12"/>
</dbReference>
<keyword evidence="7" id="KW-0238">DNA-binding</keyword>
<proteinExistence type="predicted"/>
<evidence type="ECO:0000313" key="13">
    <source>
        <dbReference type="Proteomes" id="UP000085678"/>
    </source>
</evidence>
<feature type="region of interest" description="Disordered" evidence="11">
    <location>
        <begin position="367"/>
        <end position="386"/>
    </location>
</feature>
<keyword evidence="9" id="KW-0539">Nucleus</keyword>
<evidence type="ECO:0000256" key="10">
    <source>
        <dbReference type="PROSITE-ProRule" id="PRU00042"/>
    </source>
</evidence>
<keyword evidence="2" id="KW-0479">Metal-binding</keyword>
<name>A0A1S3IJD8_LINAN</name>
<feature type="domain" description="C2H2-type" evidence="12">
    <location>
        <begin position="1086"/>
        <end position="1114"/>
    </location>
</feature>
<feature type="domain" description="C2H2-type" evidence="12">
    <location>
        <begin position="1000"/>
        <end position="1022"/>
    </location>
</feature>
<evidence type="ECO:0000256" key="6">
    <source>
        <dbReference type="ARBA" id="ARBA00023015"/>
    </source>
</evidence>
<evidence type="ECO:0000259" key="12">
    <source>
        <dbReference type="PROSITE" id="PS50157"/>
    </source>
</evidence>
<gene>
    <name evidence="14" type="primary">LOC106164839</name>
</gene>
<reference evidence="14" key="1">
    <citation type="submission" date="2025-08" db="UniProtKB">
        <authorList>
            <consortium name="RefSeq"/>
        </authorList>
    </citation>
    <scope>IDENTIFICATION</scope>
    <source>
        <tissue evidence="14">Gonads</tissue>
    </source>
</reference>
<dbReference type="OrthoDB" id="10067014at2759"/>
<dbReference type="InterPro" id="IPR013087">
    <property type="entry name" value="Znf_C2H2_type"/>
</dbReference>
<keyword evidence="6" id="KW-0805">Transcription regulation</keyword>
<evidence type="ECO:0000256" key="2">
    <source>
        <dbReference type="ARBA" id="ARBA00022723"/>
    </source>
</evidence>
<dbReference type="GeneID" id="106164839"/>
<evidence type="ECO:0000256" key="11">
    <source>
        <dbReference type="SAM" id="MobiDB-lite"/>
    </source>
</evidence>
<feature type="domain" description="C2H2-type" evidence="12">
    <location>
        <begin position="1229"/>
        <end position="1254"/>
    </location>
</feature>
<feature type="domain" description="C2H2-type" evidence="12">
    <location>
        <begin position="1025"/>
        <end position="1052"/>
    </location>
</feature>
<dbReference type="SMART" id="SM00355">
    <property type="entry name" value="ZnF_C2H2"/>
    <property type="match status" value="13"/>
</dbReference>
<evidence type="ECO:0000313" key="14">
    <source>
        <dbReference type="RefSeq" id="XP_013398327.1"/>
    </source>
</evidence>
<dbReference type="KEGG" id="lak:106164839"/>
<feature type="domain" description="C2H2-type" evidence="12">
    <location>
        <begin position="944"/>
        <end position="967"/>
    </location>
</feature>
<dbReference type="Gene3D" id="3.30.160.60">
    <property type="entry name" value="Classic Zinc Finger"/>
    <property type="match status" value="6"/>
</dbReference>
<evidence type="ECO:0000256" key="5">
    <source>
        <dbReference type="ARBA" id="ARBA00022833"/>
    </source>
</evidence>
<keyword evidence="13" id="KW-1185">Reference proteome</keyword>
<dbReference type="AlphaFoldDB" id="A0A1S3IJD8"/>
<sequence>MLKSLLTSESQDPDMHVGVTVVKTGHEVSYSTTKNTKWGVRRFREWASVYNDEITCPDLATIEPAQLNILLKTFWENVTGKDDQDLNPSTLISIRAALSRHLHDLKRNIDIIRDVDFVSSNAAFTARCKQYYIRVGHEKLKQKRPIGRTDLATLAAYFRDLSTPKRLQQYVWFNICYFFGSKAREEFRAMTKNTFIVCRDDQGLKYVACCKMEEKQPHKGESSSQDQAYPLLRMYSTGGAMDPVEAFETYVSRLSAGCDSLWQVPKIRQHELVAARPWYKMESIGKNVLSAMMTRLSEDAGLDEIYTTQCVHATAIATLYKNGIETDTIRSMSQLKNESSAERIVESSAEDLGRECSRILSASLAGTEKGIRDPHTSSGSLSQASADHLPDQLNNAALALGHVSNYQSFLQENDHSMSEDDFPEEAFDNDSFIEEDPQNDGVSSSFIEWLHVQGFTESTVHTLLDSGFKTKESLNLLDEESFKELGISLQQRLLLKSTIQKTVSQYKSYNKLPSSGNDVVSTRTTEEMEVVSSTLQGTNGVVTTGEIVSLNTDPGPYKQHALQVFQTLLKMIPDSREGCTSKSQESTVDLMHSMRRWKALKDQLALHGPDSDAALAEKLLDCWRENHADVGKEGQAPVELPHSQHFTSGTGLKSQENGTKCISPENPDFEPQSSSNVDEQARVTSLNKGTDKQKDDLGRCVSKAEVGNSMDQEPSTLVKGQGDLCNIIIKPDPDGDQIVINHQLIRMPFPNLQTCDSMVSATNSNSVKTDGTSCLKEDTNAQGDGKDKKFRVDVVQGASDPQPVFLIKNVHSLATSTPGSIAEKSTEKSKVTIKNSCKCRYCVQVFSGEEDCQIHERTLCDKNPERMKSDRKAGQNITRSNEKLLSCRYCFKQFRDQAILKSHEKIHTTSCKTYRCQYCPKTFTTKTSCILHELIHPEAPRKYYACRFCQKKFVNRLSCRKHERHHSPATVHLCQYCNKSFHKKEAYLRHERTHTEEHPYKCTFCDERFAKKFLCTRHESIHKSFQCKFCSRTFPTVYTYSAHMKKHKVSKQHHQSENPVSIQSEQSPSMDQESMIFTHNHLDEHFKCQFCGFIFYSKEKHELHELVVHRGKEPFKCQFCDKMFAQRESYLEHEIIHTGVQPYKCRFCARAFGDEQDCILHERIHRVDKPFKCKYCGKSFVVEELCTRHEATHLASKHYKCRYCNLLFTGKQFCLSHERSHTGLNRVVHTCLYCDKTFSDKKACRAHQRTHETW</sequence>
<dbReference type="SUPFAM" id="SSF57667">
    <property type="entry name" value="beta-beta-alpha zinc fingers"/>
    <property type="match status" value="6"/>
</dbReference>
<feature type="compositionally biased region" description="Polar residues" evidence="11">
    <location>
        <begin position="644"/>
        <end position="660"/>
    </location>
</feature>
<protein>
    <submittedName>
        <fullName evidence="14">Uncharacterized protein LOC106164839</fullName>
    </submittedName>
</protein>
<evidence type="ECO:0000256" key="7">
    <source>
        <dbReference type="ARBA" id="ARBA00023125"/>
    </source>
</evidence>
<dbReference type="RefSeq" id="XP_013398327.1">
    <property type="nucleotide sequence ID" value="XM_013542873.1"/>
</dbReference>
<dbReference type="Proteomes" id="UP000085678">
    <property type="component" value="Unplaced"/>
</dbReference>
<dbReference type="InterPro" id="IPR036236">
    <property type="entry name" value="Znf_C2H2_sf"/>
</dbReference>
<comment type="subcellular location">
    <subcellularLocation>
        <location evidence="1">Nucleus</location>
    </subcellularLocation>
</comment>
<dbReference type="GO" id="GO:0008270">
    <property type="term" value="F:zinc ion binding"/>
    <property type="evidence" value="ECO:0007669"/>
    <property type="project" value="UniProtKB-KW"/>
</dbReference>
<keyword evidence="5" id="KW-0862">Zinc</keyword>
<feature type="region of interest" description="Disordered" evidence="11">
    <location>
        <begin position="644"/>
        <end position="679"/>
    </location>
</feature>
<organism evidence="13 14">
    <name type="scientific">Lingula anatina</name>
    <name type="common">Brachiopod</name>
    <name type="synonym">Lingula unguis</name>
    <dbReference type="NCBI Taxonomy" id="7574"/>
    <lineage>
        <taxon>Eukaryota</taxon>
        <taxon>Metazoa</taxon>
        <taxon>Spiralia</taxon>
        <taxon>Lophotrochozoa</taxon>
        <taxon>Brachiopoda</taxon>
        <taxon>Linguliformea</taxon>
        <taxon>Lingulata</taxon>
        <taxon>Lingulida</taxon>
        <taxon>Linguloidea</taxon>
        <taxon>Lingulidae</taxon>
        <taxon>Lingula</taxon>
    </lineage>
</organism>
<evidence type="ECO:0000256" key="1">
    <source>
        <dbReference type="ARBA" id="ARBA00004123"/>
    </source>
</evidence>
<evidence type="ECO:0000256" key="9">
    <source>
        <dbReference type="ARBA" id="ARBA00023242"/>
    </source>
</evidence>
<dbReference type="GO" id="GO:0003677">
    <property type="term" value="F:DNA binding"/>
    <property type="evidence" value="ECO:0007669"/>
    <property type="project" value="UniProtKB-KW"/>
</dbReference>
<evidence type="ECO:0000256" key="4">
    <source>
        <dbReference type="ARBA" id="ARBA00022771"/>
    </source>
</evidence>
<dbReference type="PANTHER" id="PTHR47772:SF13">
    <property type="entry name" value="GASTRULA ZINC FINGER PROTEIN XLCGF49.1-LIKE-RELATED"/>
    <property type="match status" value="1"/>
</dbReference>
<dbReference type="PANTHER" id="PTHR47772">
    <property type="entry name" value="ZINC FINGER PROTEIN 200"/>
    <property type="match status" value="1"/>
</dbReference>
<dbReference type="GO" id="GO:0005634">
    <property type="term" value="C:nucleus"/>
    <property type="evidence" value="ECO:0007669"/>
    <property type="project" value="UniProtKB-SubCell"/>
</dbReference>
<dbReference type="InterPro" id="IPR050636">
    <property type="entry name" value="C2H2-ZF_domain-containing"/>
</dbReference>
<feature type="compositionally biased region" description="Polar residues" evidence="11">
    <location>
        <begin position="376"/>
        <end position="385"/>
    </location>
</feature>
<feature type="domain" description="C2H2-type" evidence="12">
    <location>
        <begin position="914"/>
        <end position="936"/>
    </location>
</feature>
<feature type="domain" description="C2H2-type" evidence="12">
    <location>
        <begin position="972"/>
        <end position="999"/>
    </location>
</feature>
<dbReference type="InParanoid" id="A0A1S3IJD8"/>
<feature type="domain" description="C2H2-type" evidence="12">
    <location>
        <begin position="1115"/>
        <end position="1142"/>
    </location>
</feature>
<keyword evidence="3" id="KW-0677">Repeat</keyword>
<dbReference type="PROSITE" id="PS00028">
    <property type="entry name" value="ZINC_FINGER_C2H2_1"/>
    <property type="match status" value="10"/>
</dbReference>
<accession>A0A1S3IJD8</accession>